<dbReference type="SUPFAM" id="SSF51905">
    <property type="entry name" value="FAD/NAD(P)-binding domain"/>
    <property type="match status" value="1"/>
</dbReference>
<proteinExistence type="predicted"/>
<dbReference type="Gene3D" id="3.50.50.60">
    <property type="entry name" value="FAD/NAD(P)-binding domain"/>
    <property type="match status" value="2"/>
</dbReference>
<keyword evidence="4" id="KW-1185">Reference proteome</keyword>
<dbReference type="Proteomes" id="UP001311232">
    <property type="component" value="Unassembled WGS sequence"/>
</dbReference>
<dbReference type="PANTHER" id="PTHR21178">
    <property type="entry name" value="CILIA- AND FLAGELLA-ASSOCIATED PROTEIN 61"/>
    <property type="match status" value="1"/>
</dbReference>
<name>A0AAV9SMQ8_9TELE</name>
<dbReference type="InterPro" id="IPR038884">
    <property type="entry name" value="CFAP61"/>
</dbReference>
<dbReference type="InterPro" id="IPR036188">
    <property type="entry name" value="FAD/NAD-bd_sf"/>
</dbReference>
<dbReference type="EMBL" id="JAHHUM010000101">
    <property type="protein sequence ID" value="KAK5622571.1"/>
    <property type="molecule type" value="Genomic_DNA"/>
</dbReference>
<dbReference type="Pfam" id="PF16092">
    <property type="entry name" value="CFAP61_N"/>
    <property type="match status" value="1"/>
</dbReference>
<organism evidence="3 4">
    <name type="scientific">Crenichthys baileyi</name>
    <name type="common">White River springfish</name>
    <dbReference type="NCBI Taxonomy" id="28760"/>
    <lineage>
        <taxon>Eukaryota</taxon>
        <taxon>Metazoa</taxon>
        <taxon>Chordata</taxon>
        <taxon>Craniata</taxon>
        <taxon>Vertebrata</taxon>
        <taxon>Euteleostomi</taxon>
        <taxon>Actinopterygii</taxon>
        <taxon>Neopterygii</taxon>
        <taxon>Teleostei</taxon>
        <taxon>Neoteleostei</taxon>
        <taxon>Acanthomorphata</taxon>
        <taxon>Ovalentaria</taxon>
        <taxon>Atherinomorphae</taxon>
        <taxon>Cyprinodontiformes</taxon>
        <taxon>Goodeidae</taxon>
        <taxon>Crenichthys</taxon>
    </lineage>
</organism>
<dbReference type="InterPro" id="IPR032151">
    <property type="entry name" value="CFAP61_N"/>
</dbReference>
<comment type="caution">
    <text evidence="3">The sequence shown here is derived from an EMBL/GenBank/DDBJ whole genome shotgun (WGS) entry which is preliminary data.</text>
</comment>
<sequence>MRSANSQEEDLIVTRSQSADAQWINNLIGSEAQAVFGRINVINLLEKANLAVTVSNTKEDVLAHASFLDHPAVDVVDQDNWEAFLHTHFSANKYTPVNTLFLHLFVSEPGVAAASLDEIIRTVFRITAELEHILLLCPNACALEPALEEIFEPLQCVTDTRPLCSAFICSREDHCERLHVRRASVADYDDIMLIVRQQNLRTSVPLQPYGLIEIIENPSYHAAVFEDDGRIVGFITVTFDLHVEDLEENFDLSEFDGFYKDQQLKGEDPGGEEEREVTQQEQHLPTHQASMKSNCFCTEHFVADKDYQTRSTDCIPYLFQLFPDLEYCINILPSASPELPWLQNFVLVPLRPSSLLLTSLYILHRSIGRGVKVRQSVPADRQAVSDLLKSLNLTGLVLEDLDSFYRTRSDPDAVPLQAFVAQVDGQVVGIMIIRDEQDIEFLRAHYNIDSFICFSHHGYEEHAHIRHFVLKPCFYHVTKHWFKEVLRLAHKSCLYHRIYPPLHREQTSCVHPLEFILNCSVPVRPRQQIIYPLEELGINAPSRRITKDQAPFALSLISRRLTMEPKVRINASIVVVGASDTGLSLLEVLCFCPHLRLNNLTLISTHGFPGNYDHQQVGFLSTSHAFSSRGLAQTHLISCIRVLKGKIVRINRKSKYVLVSDGKQVPYDYLILCTGLQYQVPCPTGVDVTQPVTNSYLASDVSERKYMGPVPSNLFTINDLHDGVAARRWLCDNFMNLQDNAIVYGNGLDVYITVQTLLSLGIRGFRIHLILPPSEHAMSCFPDPAVEKAVEAAMRNAEVQVHQNCLLAQINDGEQPDPITSVSFTSDSEPLHLHCGVFINLSNEGVDYDIFHSIRRCFLPFDGRLVINTQFLTSDASIFAAGPLTKFSCRYYSDDWTHANFNSKEVGQELAAVLLSFLDPTQEASKNPPSDLLTPVYRQPKIQASVIMMLAQSTAGCIVLQRVTKAAPQVPATQQPLCAGLLTRMKNA</sequence>
<accession>A0AAV9SMQ8</accession>
<dbReference type="InterPro" id="IPR016181">
    <property type="entry name" value="Acyl_CoA_acyltransferase"/>
</dbReference>
<dbReference type="AlphaFoldDB" id="A0AAV9SMQ8"/>
<evidence type="ECO:0000256" key="1">
    <source>
        <dbReference type="SAM" id="MobiDB-lite"/>
    </source>
</evidence>
<dbReference type="PANTHER" id="PTHR21178:SF8">
    <property type="entry name" value="CILIA- AND FLAGELLA-ASSOCIATED PROTEIN 61"/>
    <property type="match status" value="1"/>
</dbReference>
<evidence type="ECO:0000313" key="4">
    <source>
        <dbReference type="Proteomes" id="UP001311232"/>
    </source>
</evidence>
<evidence type="ECO:0000259" key="2">
    <source>
        <dbReference type="Pfam" id="PF16092"/>
    </source>
</evidence>
<feature type="domain" description="Cilia- and flagella-associated protein 61 N-terminal" evidence="2">
    <location>
        <begin position="13"/>
        <end position="260"/>
    </location>
</feature>
<dbReference type="SUPFAM" id="SSF55729">
    <property type="entry name" value="Acyl-CoA N-acyltransferases (Nat)"/>
    <property type="match status" value="1"/>
</dbReference>
<feature type="region of interest" description="Disordered" evidence="1">
    <location>
        <begin position="263"/>
        <end position="286"/>
    </location>
</feature>
<reference evidence="3 4" key="1">
    <citation type="submission" date="2021-06" db="EMBL/GenBank/DDBJ databases">
        <authorList>
            <person name="Palmer J.M."/>
        </authorList>
    </citation>
    <scope>NUCLEOTIDE SEQUENCE [LARGE SCALE GENOMIC DNA]</scope>
    <source>
        <strain evidence="3 4">MEX-2019</strain>
        <tissue evidence="3">Muscle</tissue>
    </source>
</reference>
<evidence type="ECO:0000313" key="3">
    <source>
        <dbReference type="EMBL" id="KAK5622571.1"/>
    </source>
</evidence>
<protein>
    <recommendedName>
        <fullName evidence="2">Cilia- and flagella-associated protein 61 N-terminal domain-containing protein</fullName>
    </recommendedName>
</protein>
<gene>
    <name evidence="3" type="ORF">CRENBAI_001409</name>
</gene>